<protein>
    <submittedName>
        <fullName evidence="2">Uncharacterized protein</fullName>
    </submittedName>
</protein>
<organism evidence="2 3">
    <name type="scientific">Pleurodeles waltl</name>
    <name type="common">Iberian ribbed newt</name>
    <dbReference type="NCBI Taxonomy" id="8319"/>
    <lineage>
        <taxon>Eukaryota</taxon>
        <taxon>Metazoa</taxon>
        <taxon>Chordata</taxon>
        <taxon>Craniata</taxon>
        <taxon>Vertebrata</taxon>
        <taxon>Euteleostomi</taxon>
        <taxon>Amphibia</taxon>
        <taxon>Batrachia</taxon>
        <taxon>Caudata</taxon>
        <taxon>Salamandroidea</taxon>
        <taxon>Salamandridae</taxon>
        <taxon>Pleurodelinae</taxon>
        <taxon>Pleurodeles</taxon>
    </lineage>
</organism>
<feature type="region of interest" description="Disordered" evidence="1">
    <location>
        <begin position="1"/>
        <end position="103"/>
    </location>
</feature>
<evidence type="ECO:0000313" key="2">
    <source>
        <dbReference type="EMBL" id="KAJ1131552.1"/>
    </source>
</evidence>
<feature type="compositionally biased region" description="Basic and acidic residues" evidence="1">
    <location>
        <begin position="64"/>
        <end position="76"/>
    </location>
</feature>
<dbReference type="AlphaFoldDB" id="A0AAV7PWL5"/>
<name>A0AAV7PWL5_PLEWA</name>
<keyword evidence="3" id="KW-1185">Reference proteome</keyword>
<feature type="region of interest" description="Disordered" evidence="1">
    <location>
        <begin position="116"/>
        <end position="142"/>
    </location>
</feature>
<feature type="compositionally biased region" description="Basic and acidic residues" evidence="1">
    <location>
        <begin position="133"/>
        <end position="142"/>
    </location>
</feature>
<evidence type="ECO:0000313" key="3">
    <source>
        <dbReference type="Proteomes" id="UP001066276"/>
    </source>
</evidence>
<dbReference type="Proteomes" id="UP001066276">
    <property type="component" value="Chromosome 7"/>
</dbReference>
<proteinExistence type="predicted"/>
<accession>A0AAV7PWL5</accession>
<feature type="compositionally biased region" description="Basic and acidic residues" evidence="1">
    <location>
        <begin position="1"/>
        <end position="23"/>
    </location>
</feature>
<gene>
    <name evidence="2" type="ORF">NDU88_009887</name>
</gene>
<comment type="caution">
    <text evidence="2">The sequence shown here is derived from an EMBL/GenBank/DDBJ whole genome shotgun (WGS) entry which is preliminary data.</text>
</comment>
<sequence>MKCVTRCDDPSLVHRHSSEEPGCRQEAAPPQGPSRTGCGDAPCLRPWRGFLSGDGGSGPTGAAEDAHPGERSEWPLRGHRSQSLACSRGGRDPATPGPRWAGHQGAACLCTALTEEERGREGGPRRSAPPPGHSRDRAAVPYRESIEVARRGTIAPEEHDSWAPPLAFGPTNLILGANETGRGRLPAVLLAEPPLPK</sequence>
<reference evidence="2" key="1">
    <citation type="journal article" date="2022" name="bioRxiv">
        <title>Sequencing and chromosome-scale assembly of the giantPleurodeles waltlgenome.</title>
        <authorList>
            <person name="Brown T."/>
            <person name="Elewa A."/>
            <person name="Iarovenko S."/>
            <person name="Subramanian E."/>
            <person name="Araus A.J."/>
            <person name="Petzold A."/>
            <person name="Susuki M."/>
            <person name="Suzuki K.-i.T."/>
            <person name="Hayashi T."/>
            <person name="Toyoda A."/>
            <person name="Oliveira C."/>
            <person name="Osipova E."/>
            <person name="Leigh N.D."/>
            <person name="Simon A."/>
            <person name="Yun M.H."/>
        </authorList>
    </citation>
    <scope>NUCLEOTIDE SEQUENCE</scope>
    <source>
        <strain evidence="2">20211129_DDA</strain>
        <tissue evidence="2">Liver</tissue>
    </source>
</reference>
<evidence type="ECO:0000256" key="1">
    <source>
        <dbReference type="SAM" id="MobiDB-lite"/>
    </source>
</evidence>
<dbReference type="EMBL" id="JANPWB010000011">
    <property type="protein sequence ID" value="KAJ1131552.1"/>
    <property type="molecule type" value="Genomic_DNA"/>
</dbReference>